<feature type="domain" description="C2H2-type" evidence="7">
    <location>
        <begin position="372"/>
        <end position="393"/>
    </location>
</feature>
<evidence type="ECO:0000256" key="6">
    <source>
        <dbReference type="SAM" id="MobiDB-lite"/>
    </source>
</evidence>
<evidence type="ECO:0000256" key="1">
    <source>
        <dbReference type="ARBA" id="ARBA00022723"/>
    </source>
</evidence>
<dbReference type="AlphaFoldDB" id="B0X7Y6"/>
<dbReference type="SUPFAM" id="SSF57716">
    <property type="entry name" value="Glucocorticoid receptor-like (DNA-binding domain)"/>
    <property type="match status" value="1"/>
</dbReference>
<accession>B0X7Y6</accession>
<keyword evidence="3 5" id="KW-0863">Zinc-finger</keyword>
<gene>
    <name evidence="9" type="primary">6048918</name>
    <name evidence="8" type="ORF">CpipJ_CPIJ015395</name>
</gene>
<proteinExistence type="predicted"/>
<dbReference type="SMART" id="SM00355">
    <property type="entry name" value="ZnF_C2H2"/>
    <property type="match status" value="8"/>
</dbReference>
<organism>
    <name type="scientific">Culex quinquefasciatus</name>
    <name type="common">Southern house mosquito</name>
    <name type="synonym">Culex pungens</name>
    <dbReference type="NCBI Taxonomy" id="7176"/>
    <lineage>
        <taxon>Eukaryota</taxon>
        <taxon>Metazoa</taxon>
        <taxon>Ecdysozoa</taxon>
        <taxon>Arthropoda</taxon>
        <taxon>Hexapoda</taxon>
        <taxon>Insecta</taxon>
        <taxon>Pterygota</taxon>
        <taxon>Neoptera</taxon>
        <taxon>Endopterygota</taxon>
        <taxon>Diptera</taxon>
        <taxon>Nematocera</taxon>
        <taxon>Culicoidea</taxon>
        <taxon>Culicidae</taxon>
        <taxon>Culicinae</taxon>
        <taxon>Culicini</taxon>
        <taxon>Culex</taxon>
        <taxon>Culex</taxon>
    </lineage>
</organism>
<feature type="compositionally biased region" description="Basic and acidic residues" evidence="6">
    <location>
        <begin position="166"/>
        <end position="182"/>
    </location>
</feature>
<dbReference type="InterPro" id="IPR036236">
    <property type="entry name" value="Znf_C2H2_sf"/>
</dbReference>
<sequence>MSKQENFSPNDALPQRVCPDCLATLDTAYGFWKQCRQREAQLRREISGGTRTSFPEELSEPEDQPVPEAPPVPEVAPAETAAPTPQSFWCCFRKCPTVTTSLADMEQHAQQDHFADRVANEVQRAPNREHVCSVCCAGYASLGSLEYHRMIQLGIRSKFGVSAGETTEKQQDGEKEEEETKQQESAMDFEVSDAADELATNSTMPFEIVPVKEESYISDEQDESVQDALKGEAENFDCPHCGVETLSDEEKQRHLVCECPILHHQEGSSKVQSLSKQCPRCRRPFNTSEGLERHISLCTADKPDAKLTCPNCGSVFNAKANLSRHLKIGACLRDPYQCKYCFEKLPDMKSLNRHCKVECRAMLNTEPNGIKMKCHCEHCGKGFRTKALLRRHQIVDGCGAEDRMAKTVKDPKKIQCPYCFEHFILKNLKRHLQQHCLVLLEKQVEAKRAAAALEQNRFITPFHGGSIVNWGESGLQSEYKRQLHQQGFLMFHQFLGGTESGITSLLIELMLHRNEPSAVPPEQLIADKEDAFDNDVVLVRLRKLAG</sequence>
<dbReference type="KEGG" id="cqu:CpipJ_CPIJ015395"/>
<evidence type="ECO:0000313" key="9">
    <source>
        <dbReference type="EnsemblMetazoa" id="CPIJ015395-PA"/>
    </source>
</evidence>
<dbReference type="InParanoid" id="B0X7Y6"/>
<feature type="domain" description="C2H2-type" evidence="7">
    <location>
        <begin position="307"/>
        <end position="334"/>
    </location>
</feature>
<evidence type="ECO:0000256" key="2">
    <source>
        <dbReference type="ARBA" id="ARBA00022737"/>
    </source>
</evidence>
<feature type="region of interest" description="Disordered" evidence="6">
    <location>
        <begin position="46"/>
        <end position="79"/>
    </location>
</feature>
<dbReference type="PANTHER" id="PTHR24379:SF121">
    <property type="entry name" value="C2H2-TYPE DOMAIN-CONTAINING PROTEIN"/>
    <property type="match status" value="1"/>
</dbReference>
<dbReference type="HOGENOM" id="CLU_498996_0_0_1"/>
<dbReference type="eggNOG" id="KOG1721">
    <property type="taxonomic scope" value="Eukaryota"/>
</dbReference>
<evidence type="ECO:0000259" key="7">
    <source>
        <dbReference type="PROSITE" id="PS50157"/>
    </source>
</evidence>
<evidence type="ECO:0000256" key="3">
    <source>
        <dbReference type="ARBA" id="ARBA00022771"/>
    </source>
</evidence>
<dbReference type="OrthoDB" id="7761972at2759"/>
<feature type="region of interest" description="Disordered" evidence="6">
    <location>
        <begin position="162"/>
        <end position="185"/>
    </location>
</feature>
<dbReference type="GO" id="GO:0008270">
    <property type="term" value="F:zinc ion binding"/>
    <property type="evidence" value="ECO:0007669"/>
    <property type="project" value="UniProtKB-KW"/>
</dbReference>
<keyword evidence="4" id="KW-0862">Zinc</keyword>
<evidence type="ECO:0000256" key="4">
    <source>
        <dbReference type="ARBA" id="ARBA00022833"/>
    </source>
</evidence>
<dbReference type="PROSITE" id="PS50157">
    <property type="entry name" value="ZINC_FINGER_C2H2_2"/>
    <property type="match status" value="3"/>
</dbReference>
<dbReference type="VEuPathDB" id="VectorBase:CPIJ015395"/>
<dbReference type="Pfam" id="PF07776">
    <property type="entry name" value="zf-AD"/>
    <property type="match status" value="1"/>
</dbReference>
<keyword evidence="2" id="KW-0677">Repeat</keyword>
<dbReference type="EnsemblMetazoa" id="CPIJ015395-RA">
    <property type="protein sequence ID" value="CPIJ015395-PA"/>
    <property type="gene ID" value="CPIJ015395"/>
</dbReference>
<dbReference type="EMBL" id="DS232468">
    <property type="protein sequence ID" value="EDS42205.1"/>
    <property type="molecule type" value="Genomic_DNA"/>
</dbReference>
<reference evidence="8" key="1">
    <citation type="submission" date="2007-03" db="EMBL/GenBank/DDBJ databases">
        <title>Annotation of Culex pipiens quinquefasciatus.</title>
        <authorList>
            <consortium name="The Broad Institute Genome Sequencing Platform"/>
            <person name="Atkinson P.W."/>
            <person name="Hemingway J."/>
            <person name="Christensen B.M."/>
            <person name="Higgs S."/>
            <person name="Kodira C."/>
            <person name="Hannick L."/>
            <person name="Megy K."/>
            <person name="O'Leary S."/>
            <person name="Pearson M."/>
            <person name="Haas B.J."/>
            <person name="Mauceli E."/>
            <person name="Wortman J.R."/>
            <person name="Lee N.H."/>
            <person name="Guigo R."/>
            <person name="Stanke M."/>
            <person name="Alvarado L."/>
            <person name="Amedeo P."/>
            <person name="Antoine C.H."/>
            <person name="Arensburger P."/>
            <person name="Bidwell S.L."/>
            <person name="Crawford M."/>
            <person name="Camaro F."/>
            <person name="Devon K."/>
            <person name="Engels R."/>
            <person name="Hammond M."/>
            <person name="Howarth C."/>
            <person name="Koehrsen M."/>
            <person name="Lawson D."/>
            <person name="Montgomery P."/>
            <person name="Nene V."/>
            <person name="Nusbaum C."/>
            <person name="Puiu D."/>
            <person name="Romero-Severson J."/>
            <person name="Severson D.W."/>
            <person name="Shumway M."/>
            <person name="Sisk P."/>
            <person name="Stolte C."/>
            <person name="Zeng Q."/>
            <person name="Eisenstadt E."/>
            <person name="Fraser-Liggett C."/>
            <person name="Strausberg R."/>
            <person name="Galagan J."/>
            <person name="Birren B."/>
            <person name="Collins F.H."/>
        </authorList>
    </citation>
    <scope>NUCLEOTIDE SEQUENCE [LARGE SCALE GENOMIC DNA]</scope>
    <source>
        <strain evidence="8">JHB</strain>
    </source>
</reference>
<dbReference type="PANTHER" id="PTHR24379">
    <property type="entry name" value="KRAB AND ZINC FINGER DOMAIN-CONTAINING"/>
    <property type="match status" value="1"/>
</dbReference>
<dbReference type="Gene3D" id="3.30.160.60">
    <property type="entry name" value="Classic Zinc Finger"/>
    <property type="match status" value="3"/>
</dbReference>
<evidence type="ECO:0000313" key="8">
    <source>
        <dbReference type="EMBL" id="EDS42205.1"/>
    </source>
</evidence>
<feature type="domain" description="C2H2-type" evidence="7">
    <location>
        <begin position="276"/>
        <end position="303"/>
    </location>
</feature>
<dbReference type="GO" id="GO:0005634">
    <property type="term" value="C:nucleus"/>
    <property type="evidence" value="ECO:0007669"/>
    <property type="project" value="InterPro"/>
</dbReference>
<keyword evidence="1" id="KW-0479">Metal-binding</keyword>
<dbReference type="InterPro" id="IPR012934">
    <property type="entry name" value="Znf_AD"/>
</dbReference>
<keyword evidence="10" id="KW-1185">Reference proteome</keyword>
<dbReference type="Pfam" id="PF00096">
    <property type="entry name" value="zf-C2H2"/>
    <property type="match status" value="1"/>
</dbReference>
<dbReference type="SUPFAM" id="SSF57667">
    <property type="entry name" value="beta-beta-alpha zinc fingers"/>
    <property type="match status" value="1"/>
</dbReference>
<dbReference type="Proteomes" id="UP000002320">
    <property type="component" value="Unassembled WGS sequence"/>
</dbReference>
<name>B0X7Y6_CULQU</name>
<protein>
    <recommendedName>
        <fullName evidence="7">C2H2-type domain-containing protein</fullName>
    </recommendedName>
</protein>
<dbReference type="VEuPathDB" id="VectorBase:CQUJHB005766"/>
<evidence type="ECO:0000256" key="5">
    <source>
        <dbReference type="PROSITE-ProRule" id="PRU00042"/>
    </source>
</evidence>
<reference evidence="9" key="2">
    <citation type="submission" date="2020-05" db="UniProtKB">
        <authorList>
            <consortium name="EnsemblMetazoa"/>
        </authorList>
    </citation>
    <scope>IDENTIFICATION</scope>
    <source>
        <strain evidence="9">JHB</strain>
    </source>
</reference>
<dbReference type="InterPro" id="IPR013087">
    <property type="entry name" value="Znf_C2H2_type"/>
</dbReference>
<evidence type="ECO:0000313" key="10">
    <source>
        <dbReference type="Proteomes" id="UP000002320"/>
    </source>
</evidence>